<feature type="transmembrane region" description="Helical" evidence="7">
    <location>
        <begin position="63"/>
        <end position="82"/>
    </location>
</feature>
<keyword evidence="6 7" id="KW-0472">Membrane</keyword>
<name>A0ABR6ZPS8_9BURK</name>
<evidence type="ECO:0000313" key="8">
    <source>
        <dbReference type="EMBL" id="MBC3917853.1"/>
    </source>
</evidence>
<evidence type="ECO:0000256" key="3">
    <source>
        <dbReference type="ARBA" id="ARBA00022519"/>
    </source>
</evidence>
<accession>A0ABR6ZPS8</accession>
<evidence type="ECO:0000256" key="1">
    <source>
        <dbReference type="ARBA" id="ARBA00004533"/>
    </source>
</evidence>
<comment type="caution">
    <text evidence="8">The sequence shown here is derived from an EMBL/GenBank/DDBJ whole genome shotgun (WGS) entry which is preliminary data.</text>
</comment>
<keyword evidence="5 7" id="KW-1133">Transmembrane helix</keyword>
<keyword evidence="3" id="KW-0997">Cell inner membrane</keyword>
<protein>
    <submittedName>
        <fullName evidence="8">Paraquat-inducible protein A</fullName>
    </submittedName>
</protein>
<keyword evidence="9" id="KW-1185">Reference proteome</keyword>
<evidence type="ECO:0000256" key="6">
    <source>
        <dbReference type="ARBA" id="ARBA00023136"/>
    </source>
</evidence>
<dbReference type="RefSeq" id="WP_186947089.1">
    <property type="nucleotide sequence ID" value="NZ_JACOGF010000004.1"/>
</dbReference>
<evidence type="ECO:0000256" key="5">
    <source>
        <dbReference type="ARBA" id="ARBA00022989"/>
    </source>
</evidence>
<comment type="subcellular location">
    <subcellularLocation>
        <location evidence="1">Cell inner membrane</location>
    </subcellularLocation>
</comment>
<gene>
    <name evidence="8" type="ORF">H8L32_10245</name>
</gene>
<proteinExistence type="predicted"/>
<dbReference type="EMBL" id="JACOGF010000004">
    <property type="protein sequence ID" value="MBC3917853.1"/>
    <property type="molecule type" value="Genomic_DNA"/>
</dbReference>
<dbReference type="PANTHER" id="PTHR30462:SF3">
    <property type="entry name" value="INTERMEMBRANE TRANSPORT PROTEIN PQIA"/>
    <property type="match status" value="1"/>
</dbReference>
<keyword evidence="4 7" id="KW-0812">Transmembrane</keyword>
<feature type="transmembrane region" description="Helical" evidence="7">
    <location>
        <begin position="157"/>
        <end position="177"/>
    </location>
</feature>
<organism evidence="8 9">
    <name type="scientific">Undibacterium hunanense</name>
    <dbReference type="NCBI Taxonomy" id="2762292"/>
    <lineage>
        <taxon>Bacteria</taxon>
        <taxon>Pseudomonadati</taxon>
        <taxon>Pseudomonadota</taxon>
        <taxon>Betaproteobacteria</taxon>
        <taxon>Burkholderiales</taxon>
        <taxon>Oxalobacteraceae</taxon>
        <taxon>Undibacterium</taxon>
    </lineage>
</organism>
<keyword evidence="2" id="KW-1003">Cell membrane</keyword>
<evidence type="ECO:0000256" key="2">
    <source>
        <dbReference type="ARBA" id="ARBA00022475"/>
    </source>
</evidence>
<feature type="transmembrane region" description="Helical" evidence="7">
    <location>
        <begin position="183"/>
        <end position="201"/>
    </location>
</feature>
<evidence type="ECO:0000313" key="9">
    <source>
        <dbReference type="Proteomes" id="UP000650424"/>
    </source>
</evidence>
<dbReference type="Proteomes" id="UP000650424">
    <property type="component" value="Unassembled WGS sequence"/>
</dbReference>
<evidence type="ECO:0000256" key="7">
    <source>
        <dbReference type="SAM" id="Phobius"/>
    </source>
</evidence>
<feature type="transmembrane region" description="Helical" evidence="7">
    <location>
        <begin position="110"/>
        <end position="136"/>
    </location>
</feature>
<dbReference type="Pfam" id="PF04403">
    <property type="entry name" value="PqiA"/>
    <property type="match status" value="1"/>
</dbReference>
<sequence length="218" mass="23639">MPEHEYRHIPAAGLAGRTGAETGLISCDICTTLCCTHDEAATHCPSCGAALHLRHQDSLIKSLAYLVAATILYIPANLLPVMHTDTIFGAQDDTIMSGVLVLLNTGSWPLALLVFFASIVVPLLKLFSISLLLLTCWKKSSWNPLQRIQLFRMIEAVGRWSMLDVYVVTVLVALVQFQSLAAIHPGGGALAFGAVVVLTMLSAQSFDSRLIWVAKTHE</sequence>
<dbReference type="PANTHER" id="PTHR30462">
    <property type="entry name" value="INTERMEMBRANE TRANSPORT PROTEIN PQIB-RELATED"/>
    <property type="match status" value="1"/>
</dbReference>
<dbReference type="InterPro" id="IPR051800">
    <property type="entry name" value="PqiA-PqiB_transport"/>
</dbReference>
<evidence type="ECO:0000256" key="4">
    <source>
        <dbReference type="ARBA" id="ARBA00022692"/>
    </source>
</evidence>
<dbReference type="InterPro" id="IPR007498">
    <property type="entry name" value="PqiA-like"/>
</dbReference>
<reference evidence="8 9" key="1">
    <citation type="submission" date="2020-08" db="EMBL/GenBank/DDBJ databases">
        <title>Novel species isolated from subtropical streams in China.</title>
        <authorList>
            <person name="Lu H."/>
        </authorList>
    </citation>
    <scope>NUCLEOTIDE SEQUENCE [LARGE SCALE GENOMIC DNA]</scope>
    <source>
        <strain evidence="8 9">CY18W</strain>
    </source>
</reference>